<keyword evidence="2" id="KW-1185">Reference proteome</keyword>
<reference evidence="1 2" key="1">
    <citation type="journal article" date="2023" name="bioRxiv">
        <title>Conserved and derived expression patterns and positive selection on dental genes reveal complex evolutionary context of ever-growing rodent molars.</title>
        <authorList>
            <person name="Calamari Z.T."/>
            <person name="Song A."/>
            <person name="Cohen E."/>
            <person name="Akter M."/>
            <person name="Roy R.D."/>
            <person name="Hallikas O."/>
            <person name="Christensen M.M."/>
            <person name="Li P."/>
            <person name="Marangoni P."/>
            <person name="Jernvall J."/>
            <person name="Klein O.D."/>
        </authorList>
    </citation>
    <scope>NUCLEOTIDE SEQUENCE [LARGE SCALE GENOMIC DNA]</scope>
    <source>
        <strain evidence="1">V071</strain>
    </source>
</reference>
<evidence type="ECO:0000313" key="2">
    <source>
        <dbReference type="Proteomes" id="UP001488838"/>
    </source>
</evidence>
<dbReference type="AlphaFoldDB" id="A0AAW0H777"/>
<accession>A0AAW0H777</accession>
<sequence length="22" mass="2433">MTSGGPVQMYTLRSGGYPNLRF</sequence>
<evidence type="ECO:0000313" key="1">
    <source>
        <dbReference type="EMBL" id="KAK7798579.1"/>
    </source>
</evidence>
<gene>
    <name evidence="1" type="ORF">U0070_016404</name>
</gene>
<organism evidence="1 2">
    <name type="scientific">Myodes glareolus</name>
    <name type="common">Bank vole</name>
    <name type="synonym">Clethrionomys glareolus</name>
    <dbReference type="NCBI Taxonomy" id="447135"/>
    <lineage>
        <taxon>Eukaryota</taxon>
        <taxon>Metazoa</taxon>
        <taxon>Chordata</taxon>
        <taxon>Craniata</taxon>
        <taxon>Vertebrata</taxon>
        <taxon>Euteleostomi</taxon>
        <taxon>Mammalia</taxon>
        <taxon>Eutheria</taxon>
        <taxon>Euarchontoglires</taxon>
        <taxon>Glires</taxon>
        <taxon>Rodentia</taxon>
        <taxon>Myomorpha</taxon>
        <taxon>Muroidea</taxon>
        <taxon>Cricetidae</taxon>
        <taxon>Arvicolinae</taxon>
        <taxon>Myodes</taxon>
    </lineage>
</organism>
<proteinExistence type="predicted"/>
<protein>
    <submittedName>
        <fullName evidence="1">Uncharacterized protein</fullName>
    </submittedName>
</protein>
<name>A0AAW0H777_MYOGA</name>
<comment type="caution">
    <text evidence="1">The sequence shown here is derived from an EMBL/GenBank/DDBJ whole genome shotgun (WGS) entry which is preliminary data.</text>
</comment>
<dbReference type="EMBL" id="JBBHLL010000679">
    <property type="protein sequence ID" value="KAK7798579.1"/>
    <property type="molecule type" value="Genomic_DNA"/>
</dbReference>
<dbReference type="Proteomes" id="UP001488838">
    <property type="component" value="Unassembled WGS sequence"/>
</dbReference>